<dbReference type="OrthoDB" id="7263421at2"/>
<dbReference type="RefSeq" id="WP_150740402.1">
    <property type="nucleotide sequence ID" value="NZ_CABPSP010000018.1"/>
</dbReference>
<accession>A0A5E5AJT7</accession>
<protein>
    <submittedName>
        <fullName evidence="1">Uncharacterized protein</fullName>
    </submittedName>
</protein>
<organism evidence="1 2">
    <name type="scientific">Pandoraea anapnoica</name>
    <dbReference type="NCBI Taxonomy" id="2508301"/>
    <lineage>
        <taxon>Bacteria</taxon>
        <taxon>Pseudomonadati</taxon>
        <taxon>Pseudomonadota</taxon>
        <taxon>Betaproteobacteria</taxon>
        <taxon>Burkholderiales</taxon>
        <taxon>Burkholderiaceae</taxon>
        <taxon>Pandoraea</taxon>
    </lineage>
</organism>
<sequence>MASFKNDVYEICVEAVKGFSGWEFSSGRFINKLKGHTNLVIYGGFGFRGDVASFYPGVQLNNKKLAKLCRIVIGEELPASIVSFQRISNSLESIPSNLRLGCDIVKNKGMMPLEDVDAAIRETFVDISDARDLFEATIRDGIRFIEAHYDLSSEEKFLSALPAKYETWHVNSPYDEWERRKGVVMCLVRMLIGDFDFVERYGSAGFETIFPKETREIELILKSLPELKGRYERTGSVV</sequence>
<proteinExistence type="predicted"/>
<dbReference type="AlphaFoldDB" id="A0A5E5AJT7"/>
<dbReference type="EMBL" id="CABPSP010000018">
    <property type="protein sequence ID" value="VVE73949.1"/>
    <property type="molecule type" value="Genomic_DNA"/>
</dbReference>
<name>A0A5E5AJT7_9BURK</name>
<reference evidence="1 2" key="1">
    <citation type="submission" date="2019-08" db="EMBL/GenBank/DDBJ databases">
        <authorList>
            <person name="Peeters C."/>
        </authorList>
    </citation>
    <scope>NUCLEOTIDE SEQUENCE [LARGE SCALE GENOMIC DNA]</scope>
    <source>
        <strain evidence="1 2">LMG 31117</strain>
    </source>
</reference>
<evidence type="ECO:0000313" key="1">
    <source>
        <dbReference type="EMBL" id="VVE73949.1"/>
    </source>
</evidence>
<evidence type="ECO:0000313" key="2">
    <source>
        <dbReference type="Proteomes" id="UP000383122"/>
    </source>
</evidence>
<keyword evidence="2" id="KW-1185">Reference proteome</keyword>
<gene>
    <name evidence="1" type="ORF">PAN31117_04814</name>
</gene>
<dbReference type="Proteomes" id="UP000383122">
    <property type="component" value="Unassembled WGS sequence"/>
</dbReference>